<evidence type="ECO:0000256" key="8">
    <source>
        <dbReference type="SAM" id="MobiDB-lite"/>
    </source>
</evidence>
<evidence type="ECO:0000256" key="2">
    <source>
        <dbReference type="ARBA" id="ARBA00022475"/>
    </source>
</evidence>
<feature type="transmembrane region" description="Helical" evidence="9">
    <location>
        <begin position="81"/>
        <end position="106"/>
    </location>
</feature>
<protein>
    <submittedName>
        <fullName evidence="10">Glycosyltransferase family 39 protein</fullName>
    </submittedName>
</protein>
<sequence>MGSWAAAARACRRGRIVPGIGGRVDAAERQNCHPGAVYLNHSTSKQDDGDRSGRAASADDPVTERCPSLQARPFQASVDAVVARVGSVPVLVVATLVMMLPGFFTLPPMDRDEPRFAQASKQMLETSDFVAIRFGDEARNKKPVGIHWLQAAAVGLGEGLGVPDARRQIWLYRIPSLLGAVGAVLLTYWAALAVVSRPYAVLAGLFLAATPLLGVEARLATTDAVLAASVAAAMGALARAYLAGTQLAGTEPARAEPARNRHGPGPLGTAVVFWGAIGVGLLIKGPITPLVVGLSALALSIGERSGRWLLALRPLPGAALCLLMVLPWFVLILVQTRGAFLADAVGHDLLGKVAGGQEGHGAPPGFYFLTFWLTGWPLAPFVALAAPSAWRHRREPAVRFLAAWIVPTWLVFEIFHTKLVHYALPVFPGLAILVAWALDGMARQFGAPDAKARQSRALDPMARQSRALGPMARQSRAPASLAGWALFGLLALVPAVILVLVAGGQGRLWALGGPALGLAALAVLAALALAWAARACFARGDLREAGLAAVLAAVPVYGLVYGFLLTPGVSAALDVSPRLAGAARAALGPACADPLYATVGDREPSLMFATNGRLLMTDADGAARFVREGGCRVAFVERREEAAFRAALGQDPPVREVTRVGGIAINGGAPLDIGVFIRS</sequence>
<dbReference type="GO" id="GO:0010041">
    <property type="term" value="P:response to iron(III) ion"/>
    <property type="evidence" value="ECO:0007669"/>
    <property type="project" value="TreeGrafter"/>
</dbReference>
<evidence type="ECO:0000256" key="9">
    <source>
        <dbReference type="SAM" id="Phobius"/>
    </source>
</evidence>
<keyword evidence="3" id="KW-0328">Glycosyltransferase</keyword>
<feature type="transmembrane region" description="Helical" evidence="9">
    <location>
        <begin position="198"/>
        <end position="217"/>
    </location>
</feature>
<evidence type="ECO:0000256" key="4">
    <source>
        <dbReference type="ARBA" id="ARBA00022679"/>
    </source>
</evidence>
<reference evidence="10 11" key="1">
    <citation type="submission" date="2018-09" db="EMBL/GenBank/DDBJ databases">
        <authorList>
            <person name="Grouzdev D.S."/>
            <person name="Krutkina M.S."/>
        </authorList>
    </citation>
    <scope>NUCLEOTIDE SEQUENCE [LARGE SCALE GENOMIC DNA]</scope>
    <source>
        <strain evidence="10 11">RmlP001</strain>
    </source>
</reference>
<keyword evidence="4 10" id="KW-0808">Transferase</keyword>
<gene>
    <name evidence="10" type="ORF">D3272_13825</name>
</gene>
<feature type="transmembrane region" description="Helical" evidence="9">
    <location>
        <begin position="545"/>
        <end position="564"/>
    </location>
</feature>
<keyword evidence="5 9" id="KW-0812">Transmembrane</keyword>
<evidence type="ECO:0000313" key="10">
    <source>
        <dbReference type="EMBL" id="RYB04103.1"/>
    </source>
</evidence>
<evidence type="ECO:0000256" key="5">
    <source>
        <dbReference type="ARBA" id="ARBA00022692"/>
    </source>
</evidence>
<feature type="transmembrane region" description="Helical" evidence="9">
    <location>
        <begin position="224"/>
        <end position="242"/>
    </location>
</feature>
<organism evidence="10 11">
    <name type="scientific">Lichenibacterium ramalinae</name>
    <dbReference type="NCBI Taxonomy" id="2316527"/>
    <lineage>
        <taxon>Bacteria</taxon>
        <taxon>Pseudomonadati</taxon>
        <taxon>Pseudomonadota</taxon>
        <taxon>Alphaproteobacteria</taxon>
        <taxon>Hyphomicrobiales</taxon>
        <taxon>Lichenihabitantaceae</taxon>
        <taxon>Lichenibacterium</taxon>
    </lineage>
</organism>
<feature type="region of interest" description="Disordered" evidence="8">
    <location>
        <begin position="37"/>
        <end position="65"/>
    </location>
</feature>
<evidence type="ECO:0000256" key="7">
    <source>
        <dbReference type="ARBA" id="ARBA00023136"/>
    </source>
</evidence>
<feature type="transmembrane region" description="Helical" evidence="9">
    <location>
        <begin position="481"/>
        <end position="502"/>
    </location>
</feature>
<comment type="subcellular location">
    <subcellularLocation>
        <location evidence="1">Cell membrane</location>
        <topology evidence="1">Multi-pass membrane protein</topology>
    </subcellularLocation>
</comment>
<keyword evidence="6 9" id="KW-1133">Transmembrane helix</keyword>
<dbReference type="EMBL" id="QYBC01000011">
    <property type="protein sequence ID" value="RYB04103.1"/>
    <property type="molecule type" value="Genomic_DNA"/>
</dbReference>
<dbReference type="OrthoDB" id="9810951at2"/>
<evidence type="ECO:0000313" key="11">
    <source>
        <dbReference type="Proteomes" id="UP000289411"/>
    </source>
</evidence>
<dbReference type="PANTHER" id="PTHR33908:SF3">
    <property type="entry name" value="UNDECAPRENYL PHOSPHATE-ALPHA-4-AMINO-4-DEOXY-L-ARABINOSE ARABINOSYL TRANSFERASE"/>
    <property type="match status" value="1"/>
</dbReference>
<dbReference type="GO" id="GO:0005886">
    <property type="term" value="C:plasma membrane"/>
    <property type="evidence" value="ECO:0007669"/>
    <property type="project" value="UniProtKB-SubCell"/>
</dbReference>
<dbReference type="AlphaFoldDB" id="A0A4Q2RF09"/>
<feature type="compositionally biased region" description="Basic and acidic residues" evidence="8">
    <location>
        <begin position="44"/>
        <end position="53"/>
    </location>
</feature>
<feature type="transmembrane region" description="Helical" evidence="9">
    <location>
        <begin position="398"/>
        <end position="416"/>
    </location>
</feature>
<feature type="transmembrane region" description="Helical" evidence="9">
    <location>
        <begin position="311"/>
        <end position="334"/>
    </location>
</feature>
<reference evidence="10 11" key="2">
    <citation type="submission" date="2019-02" db="EMBL/GenBank/DDBJ databases">
        <title>'Lichenibacterium ramalinii' gen. nov. sp. nov., 'Lichenibacterium minor' gen. nov. sp. nov.</title>
        <authorList>
            <person name="Pankratov T."/>
        </authorList>
    </citation>
    <scope>NUCLEOTIDE SEQUENCE [LARGE SCALE GENOMIC DNA]</scope>
    <source>
        <strain evidence="10 11">RmlP001</strain>
    </source>
</reference>
<keyword evidence="11" id="KW-1185">Reference proteome</keyword>
<feature type="transmembrane region" description="Helical" evidence="9">
    <location>
        <begin position="508"/>
        <end position="533"/>
    </location>
</feature>
<name>A0A4Q2RF09_9HYPH</name>
<dbReference type="GO" id="GO:0009103">
    <property type="term" value="P:lipopolysaccharide biosynthetic process"/>
    <property type="evidence" value="ECO:0007669"/>
    <property type="project" value="TreeGrafter"/>
</dbReference>
<keyword evidence="7 9" id="KW-0472">Membrane</keyword>
<dbReference type="InterPro" id="IPR050297">
    <property type="entry name" value="LipidA_mod_glycosyltrf_83"/>
</dbReference>
<dbReference type="GO" id="GO:0016763">
    <property type="term" value="F:pentosyltransferase activity"/>
    <property type="evidence" value="ECO:0007669"/>
    <property type="project" value="TreeGrafter"/>
</dbReference>
<feature type="transmembrane region" description="Helical" evidence="9">
    <location>
        <begin position="366"/>
        <end position="386"/>
    </location>
</feature>
<feature type="transmembrane region" description="Helical" evidence="9">
    <location>
        <begin position="170"/>
        <end position="192"/>
    </location>
</feature>
<feature type="transmembrane region" description="Helical" evidence="9">
    <location>
        <begin position="422"/>
        <end position="438"/>
    </location>
</feature>
<comment type="caution">
    <text evidence="10">The sequence shown here is derived from an EMBL/GenBank/DDBJ whole genome shotgun (WGS) entry which is preliminary data.</text>
</comment>
<dbReference type="Proteomes" id="UP000289411">
    <property type="component" value="Unassembled WGS sequence"/>
</dbReference>
<feature type="transmembrane region" description="Helical" evidence="9">
    <location>
        <begin position="271"/>
        <end position="299"/>
    </location>
</feature>
<evidence type="ECO:0000256" key="3">
    <source>
        <dbReference type="ARBA" id="ARBA00022676"/>
    </source>
</evidence>
<evidence type="ECO:0000256" key="1">
    <source>
        <dbReference type="ARBA" id="ARBA00004651"/>
    </source>
</evidence>
<dbReference type="PANTHER" id="PTHR33908">
    <property type="entry name" value="MANNOSYLTRANSFERASE YKCB-RELATED"/>
    <property type="match status" value="1"/>
</dbReference>
<proteinExistence type="predicted"/>
<evidence type="ECO:0000256" key="6">
    <source>
        <dbReference type="ARBA" id="ARBA00022989"/>
    </source>
</evidence>
<accession>A0A4Q2RF09</accession>
<keyword evidence="2" id="KW-1003">Cell membrane</keyword>